<evidence type="ECO:0000256" key="3">
    <source>
        <dbReference type="ARBA" id="ARBA00022833"/>
    </source>
</evidence>
<feature type="non-terminal residue" evidence="4">
    <location>
        <position position="83"/>
    </location>
</feature>
<dbReference type="SUPFAM" id="SSF50129">
    <property type="entry name" value="GroES-like"/>
    <property type="match status" value="1"/>
</dbReference>
<keyword evidence="3" id="KW-0862">Zinc</keyword>
<reference evidence="4" key="1">
    <citation type="submission" date="2022-06" db="EMBL/GenBank/DDBJ databases">
        <title>Genome Sequence of Candolleomyces eurysporus.</title>
        <authorList>
            <person name="Buettner E."/>
        </authorList>
    </citation>
    <scope>NUCLEOTIDE SEQUENCE</scope>
    <source>
        <strain evidence="4">VTCC 930004</strain>
    </source>
</reference>
<dbReference type="Gene3D" id="3.90.180.10">
    <property type="entry name" value="Medium-chain alcohol dehydrogenases, catalytic domain"/>
    <property type="match status" value="1"/>
</dbReference>
<dbReference type="PANTHER" id="PTHR42813">
    <property type="entry name" value="ZINC-TYPE ALCOHOL DEHYDROGENASE-LIKE"/>
    <property type="match status" value="1"/>
</dbReference>
<evidence type="ECO:0000256" key="1">
    <source>
        <dbReference type="ARBA" id="ARBA00001947"/>
    </source>
</evidence>
<protein>
    <submittedName>
        <fullName evidence="4">Uncharacterized protein</fullName>
    </submittedName>
</protein>
<evidence type="ECO:0000256" key="2">
    <source>
        <dbReference type="ARBA" id="ARBA00022723"/>
    </source>
</evidence>
<dbReference type="EMBL" id="JANBPK010001125">
    <property type="protein sequence ID" value="KAJ2925720.1"/>
    <property type="molecule type" value="Genomic_DNA"/>
</dbReference>
<proteinExistence type="predicted"/>
<accession>A0A9W8J787</accession>
<name>A0A9W8J787_9AGAR</name>
<sequence>MYGTRDTGFYEYSYMTGGFAGGHAEYVRVPRGYVSLLPIPNHIPDEQALYLSDILPTSYRTVVDKGVGKGDTVAIWIRLRGWQ</sequence>
<comment type="caution">
    <text evidence="4">The sequence shown here is derived from an EMBL/GenBank/DDBJ whole genome shotgun (WGS) entry which is preliminary data.</text>
</comment>
<dbReference type="GO" id="GO:0046872">
    <property type="term" value="F:metal ion binding"/>
    <property type="evidence" value="ECO:0007669"/>
    <property type="project" value="UniProtKB-KW"/>
</dbReference>
<dbReference type="AlphaFoldDB" id="A0A9W8J787"/>
<dbReference type="InterPro" id="IPR011032">
    <property type="entry name" value="GroES-like_sf"/>
</dbReference>
<keyword evidence="5" id="KW-1185">Reference proteome</keyword>
<comment type="cofactor">
    <cofactor evidence="1">
        <name>Zn(2+)</name>
        <dbReference type="ChEBI" id="CHEBI:29105"/>
    </cofactor>
</comment>
<organism evidence="4 5">
    <name type="scientific">Candolleomyces eurysporus</name>
    <dbReference type="NCBI Taxonomy" id="2828524"/>
    <lineage>
        <taxon>Eukaryota</taxon>
        <taxon>Fungi</taxon>
        <taxon>Dikarya</taxon>
        <taxon>Basidiomycota</taxon>
        <taxon>Agaricomycotina</taxon>
        <taxon>Agaricomycetes</taxon>
        <taxon>Agaricomycetidae</taxon>
        <taxon>Agaricales</taxon>
        <taxon>Agaricineae</taxon>
        <taxon>Psathyrellaceae</taxon>
        <taxon>Candolleomyces</taxon>
    </lineage>
</organism>
<evidence type="ECO:0000313" key="5">
    <source>
        <dbReference type="Proteomes" id="UP001140091"/>
    </source>
</evidence>
<dbReference type="Proteomes" id="UP001140091">
    <property type="component" value="Unassembled WGS sequence"/>
</dbReference>
<keyword evidence="2" id="KW-0479">Metal-binding</keyword>
<gene>
    <name evidence="4" type="ORF">H1R20_g11372</name>
</gene>
<evidence type="ECO:0000313" key="4">
    <source>
        <dbReference type="EMBL" id="KAJ2925720.1"/>
    </source>
</evidence>
<dbReference type="OrthoDB" id="3941538at2759"/>
<dbReference type="PANTHER" id="PTHR42813:SF1">
    <property type="entry name" value="DEHYDROGENASE, PUTATIVE (AFU_ORTHOLOGUE AFUA_5G03930)-RELATED"/>
    <property type="match status" value="1"/>
</dbReference>